<evidence type="ECO:0000313" key="1">
    <source>
        <dbReference type="EMBL" id="OWF54501.1"/>
    </source>
</evidence>
<dbReference type="Proteomes" id="UP000242188">
    <property type="component" value="Unassembled WGS sequence"/>
</dbReference>
<dbReference type="Gene3D" id="2.120.10.30">
    <property type="entry name" value="TolB, C-terminal domain"/>
    <property type="match status" value="1"/>
</dbReference>
<keyword evidence="2" id="KW-1185">Reference proteome</keyword>
<dbReference type="InterPro" id="IPR011042">
    <property type="entry name" value="6-blade_b-propeller_TolB-like"/>
</dbReference>
<gene>
    <name evidence="1" type="ORF">KP79_PYT12513</name>
</gene>
<comment type="caution">
    <text evidence="1">The sequence shown here is derived from an EMBL/GenBank/DDBJ whole genome shotgun (WGS) entry which is preliminary data.</text>
</comment>
<dbReference type="AlphaFoldDB" id="A0A210R0T9"/>
<protein>
    <submittedName>
        <fullName evidence="1">Uncharacterized protein</fullName>
    </submittedName>
</protein>
<evidence type="ECO:0000313" key="2">
    <source>
        <dbReference type="Proteomes" id="UP000242188"/>
    </source>
</evidence>
<sequence length="317" mass="35857">MTENMRTTLPLYDVNRKSVVPSQSHFVPGELNQDQLKTMFGCLQVLKNEDVQYEKKEVDSQQVQAVSTFQMPQRTQINSICPIDDTHAWMTVHESNELIKINKNGKVTEAVETDFKPWCLTVANTKELLITRYEHSLITKLSKDRRLTTFADISPLKALCISVRDDVFVTTLTPTILVLTMSGERIREISCGRDGLSIVCLITGLVAVTTGHSVVCCKEMIVINKSDQIIHRWSGELDIGKKIEEATQCSITCDRFDRLFVPDCFNDQVYVLSRYEGKAKCLLDKKHGVTNPWTICVDSCGHVWIGCRNGTVHVMQI</sequence>
<name>A0A210R0T9_MIZYE</name>
<dbReference type="SUPFAM" id="SSF63829">
    <property type="entry name" value="Calcium-dependent phosphotriesterase"/>
    <property type="match status" value="1"/>
</dbReference>
<proteinExistence type="predicted"/>
<accession>A0A210R0T9</accession>
<dbReference type="EMBL" id="NEDP02001025">
    <property type="protein sequence ID" value="OWF54501.1"/>
    <property type="molecule type" value="Genomic_DNA"/>
</dbReference>
<organism evidence="1 2">
    <name type="scientific">Mizuhopecten yessoensis</name>
    <name type="common">Japanese scallop</name>
    <name type="synonym">Patinopecten yessoensis</name>
    <dbReference type="NCBI Taxonomy" id="6573"/>
    <lineage>
        <taxon>Eukaryota</taxon>
        <taxon>Metazoa</taxon>
        <taxon>Spiralia</taxon>
        <taxon>Lophotrochozoa</taxon>
        <taxon>Mollusca</taxon>
        <taxon>Bivalvia</taxon>
        <taxon>Autobranchia</taxon>
        <taxon>Pteriomorphia</taxon>
        <taxon>Pectinida</taxon>
        <taxon>Pectinoidea</taxon>
        <taxon>Pectinidae</taxon>
        <taxon>Mizuhopecten</taxon>
    </lineage>
</organism>
<reference evidence="1 2" key="1">
    <citation type="journal article" date="2017" name="Nat. Ecol. Evol.">
        <title>Scallop genome provides insights into evolution of bilaterian karyotype and development.</title>
        <authorList>
            <person name="Wang S."/>
            <person name="Zhang J."/>
            <person name="Jiao W."/>
            <person name="Li J."/>
            <person name="Xun X."/>
            <person name="Sun Y."/>
            <person name="Guo X."/>
            <person name="Huan P."/>
            <person name="Dong B."/>
            <person name="Zhang L."/>
            <person name="Hu X."/>
            <person name="Sun X."/>
            <person name="Wang J."/>
            <person name="Zhao C."/>
            <person name="Wang Y."/>
            <person name="Wang D."/>
            <person name="Huang X."/>
            <person name="Wang R."/>
            <person name="Lv J."/>
            <person name="Li Y."/>
            <person name="Zhang Z."/>
            <person name="Liu B."/>
            <person name="Lu W."/>
            <person name="Hui Y."/>
            <person name="Liang J."/>
            <person name="Zhou Z."/>
            <person name="Hou R."/>
            <person name="Li X."/>
            <person name="Liu Y."/>
            <person name="Li H."/>
            <person name="Ning X."/>
            <person name="Lin Y."/>
            <person name="Zhao L."/>
            <person name="Xing Q."/>
            <person name="Dou J."/>
            <person name="Li Y."/>
            <person name="Mao J."/>
            <person name="Guo H."/>
            <person name="Dou H."/>
            <person name="Li T."/>
            <person name="Mu C."/>
            <person name="Jiang W."/>
            <person name="Fu Q."/>
            <person name="Fu X."/>
            <person name="Miao Y."/>
            <person name="Liu J."/>
            <person name="Yu Q."/>
            <person name="Li R."/>
            <person name="Liao H."/>
            <person name="Li X."/>
            <person name="Kong Y."/>
            <person name="Jiang Z."/>
            <person name="Chourrout D."/>
            <person name="Li R."/>
            <person name="Bao Z."/>
        </authorList>
    </citation>
    <scope>NUCLEOTIDE SEQUENCE [LARGE SCALE GENOMIC DNA]</scope>
    <source>
        <strain evidence="1 2">PY_sf001</strain>
    </source>
</reference>